<dbReference type="Proteomes" id="UP001482620">
    <property type="component" value="Unassembled WGS sequence"/>
</dbReference>
<proteinExistence type="predicted"/>
<keyword evidence="2" id="KW-1185">Reference proteome</keyword>
<protein>
    <submittedName>
        <fullName evidence="1">Uncharacterized protein</fullName>
    </submittedName>
</protein>
<gene>
    <name evidence="1" type="ORF">ILYODFUR_012976</name>
</gene>
<evidence type="ECO:0000313" key="1">
    <source>
        <dbReference type="EMBL" id="MEQ2251617.1"/>
    </source>
</evidence>
<reference evidence="1 2" key="1">
    <citation type="submission" date="2021-06" db="EMBL/GenBank/DDBJ databases">
        <authorList>
            <person name="Palmer J.M."/>
        </authorList>
    </citation>
    <scope>NUCLEOTIDE SEQUENCE [LARGE SCALE GENOMIC DNA]</scope>
    <source>
        <strain evidence="2">if_2019</strain>
        <tissue evidence="1">Muscle</tissue>
    </source>
</reference>
<sequence length="119" mass="13082">MFSSISSIPVVFCLLDPLPVDVRSTHVIILILSHDNIEGMSPLGVAENKQIILSEDTSTKSDLPISLSPRGCLRKKVKAHCLSLFFLSLSIKNILQEILKYVKPMHTCGACVIVQMCVC</sequence>
<accession>A0ABV0V672</accession>
<dbReference type="EMBL" id="JAHRIQ010093722">
    <property type="protein sequence ID" value="MEQ2251617.1"/>
    <property type="molecule type" value="Genomic_DNA"/>
</dbReference>
<comment type="caution">
    <text evidence="1">The sequence shown here is derived from an EMBL/GenBank/DDBJ whole genome shotgun (WGS) entry which is preliminary data.</text>
</comment>
<organism evidence="1 2">
    <name type="scientific">Ilyodon furcidens</name>
    <name type="common">goldbreast splitfin</name>
    <dbReference type="NCBI Taxonomy" id="33524"/>
    <lineage>
        <taxon>Eukaryota</taxon>
        <taxon>Metazoa</taxon>
        <taxon>Chordata</taxon>
        <taxon>Craniata</taxon>
        <taxon>Vertebrata</taxon>
        <taxon>Euteleostomi</taxon>
        <taxon>Actinopterygii</taxon>
        <taxon>Neopterygii</taxon>
        <taxon>Teleostei</taxon>
        <taxon>Neoteleostei</taxon>
        <taxon>Acanthomorphata</taxon>
        <taxon>Ovalentaria</taxon>
        <taxon>Atherinomorphae</taxon>
        <taxon>Cyprinodontiformes</taxon>
        <taxon>Goodeidae</taxon>
        <taxon>Ilyodon</taxon>
    </lineage>
</organism>
<evidence type="ECO:0000313" key="2">
    <source>
        <dbReference type="Proteomes" id="UP001482620"/>
    </source>
</evidence>
<name>A0ABV0V672_9TELE</name>